<dbReference type="OrthoDB" id="5082334at2"/>
<proteinExistence type="predicted"/>
<dbReference type="Proteomes" id="UP000293852">
    <property type="component" value="Unassembled WGS sequence"/>
</dbReference>
<reference evidence="1 2" key="1">
    <citation type="submission" date="2019-02" db="EMBL/GenBank/DDBJ databases">
        <title>Sequencing the genomes of 1000 actinobacteria strains.</title>
        <authorList>
            <person name="Klenk H.-P."/>
        </authorList>
    </citation>
    <scope>NUCLEOTIDE SEQUENCE [LARGE SCALE GENOMIC DNA]</scope>
    <source>
        <strain evidence="1 2">DSM 16932</strain>
    </source>
</reference>
<gene>
    <name evidence="1" type="ORF">EV386_1994</name>
</gene>
<sequence length="107" mass="11362">MSDPFAEWRVPVTVRALTGEGSMGRTYGPAVTVPAVVELTNRLVVTADKREVTVTFTVSLDRIMRAVTPGSLVDVGEGVEREVLLVTHDDPASDGRLADLAGTVLAI</sequence>
<evidence type="ECO:0000313" key="1">
    <source>
        <dbReference type="EMBL" id="RZS61684.1"/>
    </source>
</evidence>
<organism evidence="1 2">
    <name type="scientific">Xylanimonas ulmi</name>
    <dbReference type="NCBI Taxonomy" id="228973"/>
    <lineage>
        <taxon>Bacteria</taxon>
        <taxon>Bacillati</taxon>
        <taxon>Actinomycetota</taxon>
        <taxon>Actinomycetes</taxon>
        <taxon>Micrococcales</taxon>
        <taxon>Promicromonosporaceae</taxon>
        <taxon>Xylanimonas</taxon>
    </lineage>
</organism>
<accession>A0A4Q7M2J1</accession>
<dbReference type="AlphaFoldDB" id="A0A4Q7M2J1"/>
<comment type="caution">
    <text evidence="1">The sequence shown here is derived from an EMBL/GenBank/DDBJ whole genome shotgun (WGS) entry which is preliminary data.</text>
</comment>
<protein>
    <submittedName>
        <fullName evidence="1">Uncharacterized protein</fullName>
    </submittedName>
</protein>
<dbReference type="EMBL" id="SGWX01000001">
    <property type="protein sequence ID" value="RZS61684.1"/>
    <property type="molecule type" value="Genomic_DNA"/>
</dbReference>
<evidence type="ECO:0000313" key="2">
    <source>
        <dbReference type="Proteomes" id="UP000293852"/>
    </source>
</evidence>
<keyword evidence="2" id="KW-1185">Reference proteome</keyword>
<name>A0A4Q7M2J1_9MICO</name>
<dbReference type="RefSeq" id="WP_130414571.1">
    <property type="nucleotide sequence ID" value="NZ_SGWX01000001.1"/>
</dbReference>